<dbReference type="RefSeq" id="WP_158951265.1">
    <property type="nucleotide sequence ID" value="NZ_CP046913.1"/>
</dbReference>
<dbReference type="OrthoDB" id="9805576at2"/>
<dbReference type="Pfam" id="PF02782">
    <property type="entry name" value="FGGY_C"/>
    <property type="match status" value="1"/>
</dbReference>
<keyword evidence="3 6" id="KW-0418">Kinase</keyword>
<evidence type="ECO:0000259" key="5">
    <source>
        <dbReference type="Pfam" id="PF02782"/>
    </source>
</evidence>
<dbReference type="SUPFAM" id="SSF53067">
    <property type="entry name" value="Actin-like ATPase domain"/>
    <property type="match status" value="2"/>
</dbReference>
<reference evidence="6 7" key="1">
    <citation type="submission" date="2019-12" db="EMBL/GenBank/DDBJ databases">
        <title>Paraburkholderia acidiphila 7Q-K02 sp. nov and Paraburkholderia acidisoli DHF22 sp. nov., two strains isolated from forest soil.</title>
        <authorList>
            <person name="Gao Z."/>
            <person name="Qiu L."/>
        </authorList>
    </citation>
    <scope>NUCLEOTIDE SEQUENCE [LARGE SCALE GENOMIC DNA]</scope>
    <source>
        <strain evidence="6 7">DHF22</strain>
    </source>
</reference>
<dbReference type="Proteomes" id="UP000433577">
    <property type="component" value="Chromosome 1"/>
</dbReference>
<gene>
    <name evidence="6" type="ORF">FAZ98_11140</name>
</gene>
<evidence type="ECO:0000313" key="7">
    <source>
        <dbReference type="Proteomes" id="UP000433577"/>
    </source>
</evidence>
<dbReference type="EMBL" id="CP046913">
    <property type="protein sequence ID" value="QGZ62237.1"/>
    <property type="molecule type" value="Genomic_DNA"/>
</dbReference>
<dbReference type="InterPro" id="IPR000577">
    <property type="entry name" value="Carb_kinase_FGGY"/>
</dbReference>
<dbReference type="Pfam" id="PF00370">
    <property type="entry name" value="FGGY_N"/>
    <property type="match status" value="1"/>
</dbReference>
<sequence>MSPTHTRFLGIDLGTGSLKLAIVDGDGHERAAASVAYALETPQPGWAEIDVERWWQALVQASARLPEAEREAVRAIGFSGQMHGVVLTDATGRALRRAMLWPDTRAHALLDAWPDTQAQPQPNPVAPGMTGPLLRWVALHEPQVAQAARWALQPKDWLRVALGGAFAADPSDACATALAAPDGTWDLALIERLGLPARWFAPLAASSAHSGVLSAAAAQALGLPAGVVLATGAGDTPCAALGSGLAEDGDALLTTGTGGQIVVTARAEPQARRGLHRYRSATGGWYTMAAMQNVGVALEAARGWLAYDWPQAYADAFAAAPSSTLAFLPYLSGERSPWLDPAARGGWLGAALGDTRGTLMRAAFEGVAFALRAGLDAVRDSAAGSMPPAPGARDAQPVPVLKLAGGGSVDARWRQLLADALVADLHAIDCPNAAARGAALLGGVACGHWRLDDLATLAPSATPVAAPREDAALARRYARFVDLYGRVRSWFP</sequence>
<dbReference type="GO" id="GO:0005975">
    <property type="term" value="P:carbohydrate metabolic process"/>
    <property type="evidence" value="ECO:0007669"/>
    <property type="project" value="InterPro"/>
</dbReference>
<organism evidence="6 7">
    <name type="scientific">Paraburkholderia acidisoli</name>
    <dbReference type="NCBI Taxonomy" id="2571748"/>
    <lineage>
        <taxon>Bacteria</taxon>
        <taxon>Pseudomonadati</taxon>
        <taxon>Pseudomonadota</taxon>
        <taxon>Betaproteobacteria</taxon>
        <taxon>Burkholderiales</taxon>
        <taxon>Burkholderiaceae</taxon>
        <taxon>Paraburkholderia</taxon>
    </lineage>
</organism>
<dbReference type="InterPro" id="IPR043129">
    <property type="entry name" value="ATPase_NBD"/>
</dbReference>
<evidence type="ECO:0000256" key="2">
    <source>
        <dbReference type="ARBA" id="ARBA00022679"/>
    </source>
</evidence>
<comment type="similarity">
    <text evidence="1">Belongs to the FGGY kinase family.</text>
</comment>
<evidence type="ECO:0000313" key="6">
    <source>
        <dbReference type="EMBL" id="QGZ62237.1"/>
    </source>
</evidence>
<proteinExistence type="inferred from homology"/>
<dbReference type="AlphaFoldDB" id="A0A7Z2GI53"/>
<dbReference type="PANTHER" id="PTHR43095">
    <property type="entry name" value="SUGAR KINASE"/>
    <property type="match status" value="1"/>
</dbReference>
<dbReference type="PIRSF" id="PIRSF000538">
    <property type="entry name" value="GlpK"/>
    <property type="match status" value="1"/>
</dbReference>
<evidence type="ECO:0000256" key="1">
    <source>
        <dbReference type="ARBA" id="ARBA00009156"/>
    </source>
</evidence>
<accession>A0A7Z2GI53</accession>
<feature type="domain" description="Carbohydrate kinase FGGY N-terminal" evidence="4">
    <location>
        <begin position="9"/>
        <end position="242"/>
    </location>
</feature>
<feature type="domain" description="Carbohydrate kinase FGGY C-terminal" evidence="5">
    <location>
        <begin position="314"/>
        <end position="446"/>
    </location>
</feature>
<dbReference type="GO" id="GO:0016301">
    <property type="term" value="F:kinase activity"/>
    <property type="evidence" value="ECO:0007669"/>
    <property type="project" value="UniProtKB-KW"/>
</dbReference>
<evidence type="ECO:0000256" key="3">
    <source>
        <dbReference type="ARBA" id="ARBA00022777"/>
    </source>
</evidence>
<dbReference type="Gene3D" id="3.30.420.40">
    <property type="match status" value="2"/>
</dbReference>
<dbReference type="InterPro" id="IPR018485">
    <property type="entry name" value="FGGY_C"/>
</dbReference>
<keyword evidence="2" id="KW-0808">Transferase</keyword>
<dbReference type="PANTHER" id="PTHR43095:SF5">
    <property type="entry name" value="XYLULOSE KINASE"/>
    <property type="match status" value="1"/>
</dbReference>
<dbReference type="CDD" id="cd07808">
    <property type="entry name" value="ASKHA_NBD_FGGY_EcXK-like"/>
    <property type="match status" value="1"/>
</dbReference>
<evidence type="ECO:0000259" key="4">
    <source>
        <dbReference type="Pfam" id="PF00370"/>
    </source>
</evidence>
<name>A0A7Z2GI53_9BURK</name>
<keyword evidence="7" id="KW-1185">Reference proteome</keyword>
<dbReference type="InterPro" id="IPR018484">
    <property type="entry name" value="FGGY_N"/>
</dbReference>
<protein>
    <submittedName>
        <fullName evidence="6">Carbohydrate kinase</fullName>
    </submittedName>
</protein>
<dbReference type="InterPro" id="IPR050406">
    <property type="entry name" value="FGGY_Carb_Kinase"/>
</dbReference>
<dbReference type="KEGG" id="pacs:FAZ98_11140"/>